<proteinExistence type="predicted"/>
<dbReference type="EMBL" id="KZ679006">
    <property type="protein sequence ID" value="PSS27045.1"/>
    <property type="molecule type" value="Genomic_DNA"/>
</dbReference>
<gene>
    <name evidence="2" type="ORF">M430DRAFT_14353</name>
</gene>
<feature type="region of interest" description="Disordered" evidence="1">
    <location>
        <begin position="160"/>
        <end position="218"/>
    </location>
</feature>
<protein>
    <submittedName>
        <fullName evidence="2">Uncharacterized protein</fullName>
    </submittedName>
</protein>
<dbReference type="Proteomes" id="UP000241818">
    <property type="component" value="Unassembled WGS sequence"/>
</dbReference>
<organism evidence="2 3">
    <name type="scientific">Amorphotheca resinae ATCC 22711</name>
    <dbReference type="NCBI Taxonomy" id="857342"/>
    <lineage>
        <taxon>Eukaryota</taxon>
        <taxon>Fungi</taxon>
        <taxon>Dikarya</taxon>
        <taxon>Ascomycota</taxon>
        <taxon>Pezizomycotina</taxon>
        <taxon>Leotiomycetes</taxon>
        <taxon>Helotiales</taxon>
        <taxon>Amorphothecaceae</taxon>
        <taxon>Amorphotheca</taxon>
    </lineage>
</organism>
<dbReference type="InParanoid" id="A0A2T3BCC7"/>
<dbReference type="AlphaFoldDB" id="A0A2T3BCC7"/>
<feature type="compositionally biased region" description="Polar residues" evidence="1">
    <location>
        <begin position="1"/>
        <end position="14"/>
    </location>
</feature>
<sequence>MSPTLRKSTVSQAKAKSPAVKRTTRKGTSGKGCITKKDPSRPTIRVAFPKGIFALIISKHPEIAPSKRRAPAKRVKPVKEPIPKKVQALEESLGQLKLNKKTVIILKTSNNQVRAEESHVAVSAGVEKGLEQKATEVNGELKKGALAKKDGDTGAMTASVGAQQGLQGIPGLKEGDVKMSDGAPKITGAQAPGPKIRIKLNVSGGRKGKASPDDDEDR</sequence>
<evidence type="ECO:0000256" key="1">
    <source>
        <dbReference type="SAM" id="MobiDB-lite"/>
    </source>
</evidence>
<reference evidence="2 3" key="1">
    <citation type="journal article" date="2018" name="New Phytol.">
        <title>Comparative genomics and transcriptomics depict ericoid mycorrhizal fungi as versatile saprotrophs and plant mutualists.</title>
        <authorList>
            <person name="Martino E."/>
            <person name="Morin E."/>
            <person name="Grelet G.A."/>
            <person name="Kuo A."/>
            <person name="Kohler A."/>
            <person name="Daghino S."/>
            <person name="Barry K.W."/>
            <person name="Cichocki N."/>
            <person name="Clum A."/>
            <person name="Dockter R.B."/>
            <person name="Hainaut M."/>
            <person name="Kuo R.C."/>
            <person name="LaButti K."/>
            <person name="Lindahl B.D."/>
            <person name="Lindquist E.A."/>
            <person name="Lipzen A."/>
            <person name="Khouja H.R."/>
            <person name="Magnuson J."/>
            <person name="Murat C."/>
            <person name="Ohm R.A."/>
            <person name="Singer S.W."/>
            <person name="Spatafora J.W."/>
            <person name="Wang M."/>
            <person name="Veneault-Fourrey C."/>
            <person name="Henrissat B."/>
            <person name="Grigoriev I.V."/>
            <person name="Martin F.M."/>
            <person name="Perotto S."/>
        </authorList>
    </citation>
    <scope>NUCLEOTIDE SEQUENCE [LARGE SCALE GENOMIC DNA]</scope>
    <source>
        <strain evidence="2 3">ATCC 22711</strain>
    </source>
</reference>
<evidence type="ECO:0000313" key="3">
    <source>
        <dbReference type="Proteomes" id="UP000241818"/>
    </source>
</evidence>
<name>A0A2T3BCC7_AMORE</name>
<feature type="region of interest" description="Disordered" evidence="1">
    <location>
        <begin position="1"/>
        <end position="41"/>
    </location>
</feature>
<dbReference type="RefSeq" id="XP_024724570.1">
    <property type="nucleotide sequence ID" value="XM_024862832.1"/>
</dbReference>
<accession>A0A2T3BCC7</accession>
<dbReference type="GeneID" id="36570913"/>
<keyword evidence="3" id="KW-1185">Reference proteome</keyword>
<evidence type="ECO:0000313" key="2">
    <source>
        <dbReference type="EMBL" id="PSS27045.1"/>
    </source>
</evidence>